<feature type="compositionally biased region" description="Basic and acidic residues" evidence="1">
    <location>
        <begin position="234"/>
        <end position="254"/>
    </location>
</feature>
<keyword evidence="3" id="KW-1185">Reference proteome</keyword>
<comment type="caution">
    <text evidence="2">The sequence shown here is derived from an EMBL/GenBank/DDBJ whole genome shotgun (WGS) entry which is preliminary data.</text>
</comment>
<dbReference type="EMBL" id="JAATJL010000001">
    <property type="protein sequence ID" value="NJC22140.1"/>
    <property type="molecule type" value="Genomic_DNA"/>
</dbReference>
<dbReference type="AlphaFoldDB" id="A0A846RKE3"/>
<organism evidence="2 3">
    <name type="scientific">Arthrobacter pigmenti</name>
    <dbReference type="NCBI Taxonomy" id="271432"/>
    <lineage>
        <taxon>Bacteria</taxon>
        <taxon>Bacillati</taxon>
        <taxon>Actinomycetota</taxon>
        <taxon>Actinomycetes</taxon>
        <taxon>Micrococcales</taxon>
        <taxon>Micrococcaceae</taxon>
        <taxon>Arthrobacter</taxon>
    </lineage>
</organism>
<accession>A0A846RKE3</accession>
<dbReference type="InterPro" id="IPR022183">
    <property type="entry name" value="DUF3710"/>
</dbReference>
<evidence type="ECO:0008006" key="4">
    <source>
        <dbReference type="Google" id="ProtNLM"/>
    </source>
</evidence>
<feature type="compositionally biased region" description="Acidic residues" evidence="1">
    <location>
        <begin position="14"/>
        <end position="27"/>
    </location>
</feature>
<evidence type="ECO:0000313" key="3">
    <source>
        <dbReference type="Proteomes" id="UP000547458"/>
    </source>
</evidence>
<gene>
    <name evidence="2" type="ORF">BJ994_001216</name>
</gene>
<name>A0A846RKE3_9MICC</name>
<evidence type="ECO:0000313" key="2">
    <source>
        <dbReference type="EMBL" id="NJC22140.1"/>
    </source>
</evidence>
<dbReference type="Proteomes" id="UP000547458">
    <property type="component" value="Unassembled WGS sequence"/>
</dbReference>
<sequence length="254" mass="27339">MVFGRRKKSSPTEAVEESAQETVEESAQETAEVRDDTDVVAESPDATDRAAAGPFDVSEKDTDTGYIDLGALRIGAAENLQLRLEVEERTKRVIAVTLDMNGSNLQLQAFAAPRSEGLWEEIRGQIGGSVGSQGGTIEERDGEFGTELVAKLPAQTPDGRSGFRVARFVGVDGPRWFLRGVFGGAAAVDKAAAEPMEQLFRSVVVVRGDHPLPPRELLPLRLPKDAGAQAKQPQDAKDSLDNPLRRGPEITHIG</sequence>
<dbReference type="RefSeq" id="WP_167992513.1">
    <property type="nucleotide sequence ID" value="NZ_JAATJL010000001.1"/>
</dbReference>
<reference evidence="2 3" key="1">
    <citation type="submission" date="2020-03" db="EMBL/GenBank/DDBJ databases">
        <title>Sequencing the genomes of 1000 actinobacteria strains.</title>
        <authorList>
            <person name="Klenk H.-P."/>
        </authorList>
    </citation>
    <scope>NUCLEOTIDE SEQUENCE [LARGE SCALE GENOMIC DNA]</scope>
    <source>
        <strain evidence="2 3">DSM 16403</strain>
    </source>
</reference>
<proteinExistence type="predicted"/>
<feature type="region of interest" description="Disordered" evidence="1">
    <location>
        <begin position="1"/>
        <end position="60"/>
    </location>
</feature>
<evidence type="ECO:0000256" key="1">
    <source>
        <dbReference type="SAM" id="MobiDB-lite"/>
    </source>
</evidence>
<protein>
    <recommendedName>
        <fullName evidence="4">DUF3710 domain-containing protein</fullName>
    </recommendedName>
</protein>
<dbReference type="Pfam" id="PF12502">
    <property type="entry name" value="DUF3710"/>
    <property type="match status" value="1"/>
</dbReference>
<feature type="region of interest" description="Disordered" evidence="1">
    <location>
        <begin position="215"/>
        <end position="254"/>
    </location>
</feature>